<keyword evidence="6" id="KW-0769">Symport</keyword>
<feature type="transmembrane region" description="Helical" evidence="10">
    <location>
        <begin position="454"/>
        <end position="472"/>
    </location>
</feature>
<keyword evidence="5 10" id="KW-0812">Transmembrane</keyword>
<feature type="transmembrane region" description="Helical" evidence="10">
    <location>
        <begin position="349"/>
        <end position="378"/>
    </location>
</feature>
<evidence type="ECO:0000256" key="8">
    <source>
        <dbReference type="ARBA" id="ARBA00023136"/>
    </source>
</evidence>
<dbReference type="EMBL" id="CP010407">
    <property type="protein sequence ID" value="AJF63811.1"/>
    <property type="molecule type" value="Genomic_DNA"/>
</dbReference>
<keyword evidence="7 10" id="KW-1133">Transmembrane helix</keyword>
<dbReference type="Proteomes" id="UP000031774">
    <property type="component" value="Chromosome"/>
</dbReference>
<dbReference type="Pfam" id="PF00474">
    <property type="entry name" value="SSF"/>
    <property type="match status" value="1"/>
</dbReference>
<sequence>MTRHTMSSGLLNPVGSDAGGAVITAFLVFVAVCLLWVFTLAAQDENPERLYTAGRSLSPVFNGFAMAGEQISVVSLFATTGAVALFGYDGFATAVDSAVALAVLLLLAQRIRRSGRYTLGGLFTLRASGQGLRTAAAVVTLVITIPLLVIQLRAGGISAALLIGKSSSAAQIACTVLMGGLIVCFAAVADLKGTSLLQVVKVPVTLLVLAVVALLSLRKMEWDPGVLLETAARNSVDPEGFLAPGLWAHTAGLGSLNTVSDHVVVVLGTAMLPHLILRVSASSTPHTARRSVSVATGLVGAFFLLLITTGFAAAAVVGSKDIASVDPNGQAAPVLLAAGVLGYGSDPRIVLITVMACVAFMAVLTGVTSISFAAAVSLTHDVFARAGRSRTDQGEVRVLRSVVVGLCVLCLSLSVAVHRQPVEFLVTFSLSVAAACVFPVLVYSFFWEGFNRRGLLWSVYGGLFLCAVLTFFSPTVSGTSYAVWPDVDFSWYPYHSPGLVAVPAAFVLGWLGSNASGGDTRGAFRRALSRDVGR</sequence>
<dbReference type="PROSITE" id="PS50283">
    <property type="entry name" value="NA_SOLUT_SYMP_3"/>
    <property type="match status" value="1"/>
</dbReference>
<dbReference type="Gene3D" id="1.20.1730.10">
    <property type="entry name" value="Sodium/glucose cotransporter"/>
    <property type="match status" value="1"/>
</dbReference>
<feature type="transmembrane region" description="Helical" evidence="10">
    <location>
        <begin position="492"/>
        <end position="511"/>
    </location>
</feature>
<organism evidence="11 12">
    <name type="scientific">Streptomyces vietnamensis</name>
    <dbReference type="NCBI Taxonomy" id="362257"/>
    <lineage>
        <taxon>Bacteria</taxon>
        <taxon>Bacillati</taxon>
        <taxon>Actinomycetota</taxon>
        <taxon>Actinomycetes</taxon>
        <taxon>Kitasatosporales</taxon>
        <taxon>Streptomycetaceae</taxon>
        <taxon>Streptomyces</taxon>
    </lineage>
</organism>
<feature type="transmembrane region" description="Helical" evidence="10">
    <location>
        <begin position="262"/>
        <end position="280"/>
    </location>
</feature>
<dbReference type="InterPro" id="IPR038377">
    <property type="entry name" value="Na/Glc_symporter_sf"/>
</dbReference>
<proteinExistence type="inferred from homology"/>
<evidence type="ECO:0000256" key="6">
    <source>
        <dbReference type="ARBA" id="ARBA00022847"/>
    </source>
</evidence>
<keyword evidence="12" id="KW-1185">Reference proteome</keyword>
<dbReference type="PANTHER" id="PTHR48086:SF6">
    <property type="entry name" value="CATION_ACETATE SYMPORTER ACTP"/>
    <property type="match status" value="1"/>
</dbReference>
<evidence type="ECO:0000256" key="10">
    <source>
        <dbReference type="SAM" id="Phobius"/>
    </source>
</evidence>
<evidence type="ECO:0000256" key="4">
    <source>
        <dbReference type="ARBA" id="ARBA00022475"/>
    </source>
</evidence>
<accession>A0A0B5HTL5</accession>
<keyword evidence="3" id="KW-0813">Transport</keyword>
<evidence type="ECO:0000256" key="2">
    <source>
        <dbReference type="ARBA" id="ARBA00006434"/>
    </source>
</evidence>
<evidence type="ECO:0000256" key="5">
    <source>
        <dbReference type="ARBA" id="ARBA00022692"/>
    </source>
</evidence>
<evidence type="ECO:0000256" key="9">
    <source>
        <dbReference type="RuleBase" id="RU362091"/>
    </source>
</evidence>
<dbReference type="STRING" id="362257.SVTN_04580"/>
<gene>
    <name evidence="11" type="ORF">SVTN_04580</name>
</gene>
<evidence type="ECO:0000313" key="11">
    <source>
        <dbReference type="EMBL" id="AJF63811.1"/>
    </source>
</evidence>
<keyword evidence="8 10" id="KW-0472">Membrane</keyword>
<comment type="subcellular location">
    <subcellularLocation>
        <location evidence="1">Cell membrane</location>
        <topology evidence="1">Multi-pass membrane protein</topology>
    </subcellularLocation>
</comment>
<dbReference type="PANTHER" id="PTHR48086">
    <property type="entry name" value="SODIUM/PROLINE SYMPORTER-RELATED"/>
    <property type="match status" value="1"/>
</dbReference>
<dbReference type="GO" id="GO:0015123">
    <property type="term" value="F:acetate transmembrane transporter activity"/>
    <property type="evidence" value="ECO:0007669"/>
    <property type="project" value="TreeGrafter"/>
</dbReference>
<feature type="transmembrane region" description="Helical" evidence="10">
    <location>
        <begin position="292"/>
        <end position="317"/>
    </location>
</feature>
<feature type="transmembrane region" description="Helical" evidence="10">
    <location>
        <begin position="135"/>
        <end position="163"/>
    </location>
</feature>
<evidence type="ECO:0000313" key="12">
    <source>
        <dbReference type="Proteomes" id="UP000031774"/>
    </source>
</evidence>
<feature type="transmembrane region" description="Helical" evidence="10">
    <location>
        <begin position="20"/>
        <end position="42"/>
    </location>
</feature>
<evidence type="ECO:0000256" key="1">
    <source>
        <dbReference type="ARBA" id="ARBA00004651"/>
    </source>
</evidence>
<dbReference type="AlphaFoldDB" id="A0A0B5HTL5"/>
<dbReference type="HOGENOM" id="CLU_018808_8_3_11"/>
<dbReference type="InterPro" id="IPR001734">
    <property type="entry name" value="Na/solute_symporter"/>
</dbReference>
<comment type="similarity">
    <text evidence="2 9">Belongs to the sodium:solute symporter (SSF) (TC 2.A.21) family.</text>
</comment>
<feature type="transmembrane region" description="Helical" evidence="10">
    <location>
        <begin position="91"/>
        <end position="108"/>
    </location>
</feature>
<feature type="transmembrane region" description="Helical" evidence="10">
    <location>
        <begin position="196"/>
        <end position="217"/>
    </location>
</feature>
<feature type="transmembrane region" description="Helical" evidence="10">
    <location>
        <begin position="424"/>
        <end position="447"/>
    </location>
</feature>
<name>A0A0B5HTL5_9ACTN</name>
<dbReference type="RefSeq" id="WP_041127895.1">
    <property type="nucleotide sequence ID" value="NZ_CP010407.1"/>
</dbReference>
<dbReference type="GO" id="GO:0005886">
    <property type="term" value="C:plasma membrane"/>
    <property type="evidence" value="ECO:0007669"/>
    <property type="project" value="UniProtKB-SubCell"/>
</dbReference>
<reference evidence="11 12" key="1">
    <citation type="submission" date="2014-12" db="EMBL/GenBank/DDBJ databases">
        <title>Complete genome sequence of Streptomyces vietnamensis strain GIMV4.0001, a genetic manipulable producer of the benzoisochromanequinone antibiotic granaticin.</title>
        <authorList>
            <person name="Deng M.R."/>
            <person name="Guo J."/>
            <person name="Ma L.Y."/>
            <person name="Feng G.D."/>
            <person name="Mo C.Y."/>
            <person name="Zhu H.H."/>
        </authorList>
    </citation>
    <scope>NUCLEOTIDE SEQUENCE [LARGE SCALE GENOMIC DNA]</scope>
    <source>
        <strain evidence="12">GIMV4.0001</strain>
    </source>
</reference>
<evidence type="ECO:0000256" key="7">
    <source>
        <dbReference type="ARBA" id="ARBA00022989"/>
    </source>
</evidence>
<feature type="transmembrane region" description="Helical" evidence="10">
    <location>
        <begin position="169"/>
        <end position="189"/>
    </location>
</feature>
<keyword evidence="4" id="KW-1003">Cell membrane</keyword>
<feature type="transmembrane region" description="Helical" evidence="10">
    <location>
        <begin position="398"/>
        <end position="418"/>
    </location>
</feature>
<feature type="transmembrane region" description="Helical" evidence="10">
    <location>
        <begin position="63"/>
        <end position="85"/>
    </location>
</feature>
<dbReference type="GO" id="GO:0015293">
    <property type="term" value="F:symporter activity"/>
    <property type="evidence" value="ECO:0007669"/>
    <property type="project" value="UniProtKB-KW"/>
</dbReference>
<dbReference type="InterPro" id="IPR050277">
    <property type="entry name" value="Sodium:Solute_Symporter"/>
</dbReference>
<evidence type="ECO:0000256" key="3">
    <source>
        <dbReference type="ARBA" id="ARBA00022448"/>
    </source>
</evidence>
<dbReference type="GO" id="GO:0006847">
    <property type="term" value="P:plasma membrane acetate transport"/>
    <property type="evidence" value="ECO:0007669"/>
    <property type="project" value="TreeGrafter"/>
</dbReference>
<protein>
    <submittedName>
        <fullName evidence="11">Transporter</fullName>
    </submittedName>
</protein>
<dbReference type="KEGG" id="svt:SVTN_04580"/>